<dbReference type="AlphaFoldDB" id="A0A139GZI3"/>
<dbReference type="EMBL" id="LFZN01000209">
    <property type="protein sequence ID" value="KXS95572.1"/>
    <property type="molecule type" value="Genomic_DNA"/>
</dbReference>
<organism evidence="1 2">
    <name type="scientific">Pseudocercospora eumusae</name>
    <dbReference type="NCBI Taxonomy" id="321146"/>
    <lineage>
        <taxon>Eukaryota</taxon>
        <taxon>Fungi</taxon>
        <taxon>Dikarya</taxon>
        <taxon>Ascomycota</taxon>
        <taxon>Pezizomycotina</taxon>
        <taxon>Dothideomycetes</taxon>
        <taxon>Dothideomycetidae</taxon>
        <taxon>Mycosphaerellales</taxon>
        <taxon>Mycosphaerellaceae</taxon>
        <taxon>Pseudocercospora</taxon>
    </lineage>
</organism>
<accession>A0A139GZI3</accession>
<dbReference type="Proteomes" id="UP000070133">
    <property type="component" value="Unassembled WGS sequence"/>
</dbReference>
<sequence length="191" mass="21300">MIVPDVVVLAVWPDASRDDVEAYTNEYRSRYPGAKMEILAATRRDAAMLTKHEKGDIRCLSAGDSVFIHMFGQEAAERVCAFLRAFYTQTGQTMNVQQLIYDVAPKTFLERTFWQPYRLLISACHLLCAPILGSDSLYDGQTWTKQDLEASYLLPPTVKRCYSPSVCNPGDSILAMEAGMSSVNRSCAILA</sequence>
<evidence type="ECO:0000313" key="2">
    <source>
        <dbReference type="Proteomes" id="UP000070133"/>
    </source>
</evidence>
<dbReference type="OrthoDB" id="77878at2759"/>
<gene>
    <name evidence="1" type="ORF">AC578_3270</name>
</gene>
<proteinExistence type="predicted"/>
<name>A0A139GZI3_9PEZI</name>
<evidence type="ECO:0000313" key="1">
    <source>
        <dbReference type="EMBL" id="KXS95572.1"/>
    </source>
</evidence>
<keyword evidence="2" id="KW-1185">Reference proteome</keyword>
<dbReference type="STRING" id="321146.A0A139GZI3"/>
<reference evidence="1 2" key="1">
    <citation type="submission" date="2015-07" db="EMBL/GenBank/DDBJ databases">
        <title>Comparative genomics of the Sigatoka disease complex on banana suggests a link between parallel evolutionary changes in Pseudocercospora fijiensis and Pseudocercospora eumusae and increased virulence on the banana host.</title>
        <authorList>
            <person name="Chang T.-C."/>
            <person name="Salvucci A."/>
            <person name="Crous P.W."/>
            <person name="Stergiopoulos I."/>
        </authorList>
    </citation>
    <scope>NUCLEOTIDE SEQUENCE [LARGE SCALE GENOMIC DNA]</scope>
    <source>
        <strain evidence="1 2">CBS 114824</strain>
    </source>
</reference>
<protein>
    <submittedName>
        <fullName evidence="1">Uncharacterized protein</fullName>
    </submittedName>
</protein>
<comment type="caution">
    <text evidence="1">The sequence shown here is derived from an EMBL/GenBank/DDBJ whole genome shotgun (WGS) entry which is preliminary data.</text>
</comment>